<feature type="region of interest" description="Disordered" evidence="7">
    <location>
        <begin position="78"/>
        <end position="100"/>
    </location>
</feature>
<dbReference type="GO" id="GO:0005840">
    <property type="term" value="C:ribosome"/>
    <property type="evidence" value="ECO:0007669"/>
    <property type="project" value="UniProtKB-KW"/>
</dbReference>
<name>A0A8C4WYH4_EPTBU</name>
<dbReference type="GeneTree" id="ENSGT00390000011401"/>
<organism evidence="8 9">
    <name type="scientific">Eptatretus burgeri</name>
    <name type="common">Inshore hagfish</name>
    <dbReference type="NCBI Taxonomy" id="7764"/>
    <lineage>
        <taxon>Eukaryota</taxon>
        <taxon>Metazoa</taxon>
        <taxon>Chordata</taxon>
        <taxon>Craniata</taxon>
        <taxon>Vertebrata</taxon>
        <taxon>Cyclostomata</taxon>
        <taxon>Myxini</taxon>
        <taxon>Myxiniformes</taxon>
        <taxon>Myxinidae</taxon>
        <taxon>Eptatretinae</taxon>
        <taxon>Eptatretus</taxon>
    </lineage>
</organism>
<comment type="subcellular location">
    <subcellularLocation>
        <location evidence="1">Mitochondrion</location>
    </subcellularLocation>
</comment>
<evidence type="ECO:0000256" key="5">
    <source>
        <dbReference type="ARBA" id="ARBA00023274"/>
    </source>
</evidence>
<dbReference type="Proteomes" id="UP000694388">
    <property type="component" value="Unplaced"/>
</dbReference>
<dbReference type="OMA" id="ICVIHIE"/>
<protein>
    <recommendedName>
        <fullName evidence="6">Small ribosomal subunit protein mS33</fullName>
    </recommendedName>
</protein>
<evidence type="ECO:0000256" key="2">
    <source>
        <dbReference type="ARBA" id="ARBA00008970"/>
    </source>
</evidence>
<evidence type="ECO:0000256" key="3">
    <source>
        <dbReference type="ARBA" id="ARBA00022980"/>
    </source>
</evidence>
<dbReference type="InterPro" id="IPR013219">
    <property type="entry name" value="Ribosomal_mS33"/>
</dbReference>
<feature type="compositionally biased region" description="Basic residues" evidence="7">
    <location>
        <begin position="78"/>
        <end position="88"/>
    </location>
</feature>
<keyword evidence="9" id="KW-1185">Reference proteome</keyword>
<dbReference type="GO" id="GO:1990904">
    <property type="term" value="C:ribonucleoprotein complex"/>
    <property type="evidence" value="ECO:0007669"/>
    <property type="project" value="UniProtKB-KW"/>
</dbReference>
<evidence type="ECO:0000256" key="1">
    <source>
        <dbReference type="ARBA" id="ARBA00004173"/>
    </source>
</evidence>
<evidence type="ECO:0000256" key="6">
    <source>
        <dbReference type="ARBA" id="ARBA00035132"/>
    </source>
</evidence>
<keyword evidence="3" id="KW-0689">Ribosomal protein</keyword>
<accession>A0A8C4WYH4</accession>
<evidence type="ECO:0000256" key="7">
    <source>
        <dbReference type="SAM" id="MobiDB-lite"/>
    </source>
</evidence>
<evidence type="ECO:0000313" key="8">
    <source>
        <dbReference type="Ensembl" id="ENSEBUP00000020141.1"/>
    </source>
</evidence>
<proteinExistence type="inferred from homology"/>
<keyword evidence="5" id="KW-0687">Ribonucleoprotein</keyword>
<feature type="compositionally biased region" description="Basic and acidic residues" evidence="7">
    <location>
        <begin position="89"/>
        <end position="100"/>
    </location>
</feature>
<dbReference type="PANTHER" id="PTHR13362:SF2">
    <property type="entry name" value="SMALL RIBOSOMAL SUBUNIT PROTEIN MS33"/>
    <property type="match status" value="1"/>
</dbReference>
<dbReference type="GO" id="GO:0005739">
    <property type="term" value="C:mitochondrion"/>
    <property type="evidence" value="ECO:0007669"/>
    <property type="project" value="UniProtKB-SubCell"/>
</dbReference>
<keyword evidence="4" id="KW-0496">Mitochondrion</keyword>
<evidence type="ECO:0000313" key="9">
    <source>
        <dbReference type="Proteomes" id="UP000694388"/>
    </source>
</evidence>
<dbReference type="Pfam" id="PF08293">
    <property type="entry name" value="MRP-S33"/>
    <property type="match status" value="1"/>
</dbReference>
<dbReference type="PANTHER" id="PTHR13362">
    <property type="entry name" value="MITOCHONDRIAL RIBOSOMAL PROTEIN S33"/>
    <property type="match status" value="1"/>
</dbReference>
<sequence length="100" mass="11768">MAGATKYAKSMANLSARIFGELTRPTDQTSMRVVKLFSELPQGLRPVVYDYYPQHIEYHNLMRTLRDEHEDFKEEMKRLRKLRGKEKPKKGEGKRALARK</sequence>
<reference evidence="8" key="1">
    <citation type="submission" date="2025-08" db="UniProtKB">
        <authorList>
            <consortium name="Ensembl"/>
        </authorList>
    </citation>
    <scope>IDENTIFICATION</scope>
</reference>
<dbReference type="AlphaFoldDB" id="A0A8C4WYH4"/>
<evidence type="ECO:0000256" key="4">
    <source>
        <dbReference type="ARBA" id="ARBA00023128"/>
    </source>
</evidence>
<dbReference type="Ensembl" id="ENSEBUT00000020717.1">
    <property type="protein sequence ID" value="ENSEBUP00000020141.1"/>
    <property type="gene ID" value="ENSEBUG00000012498.1"/>
</dbReference>
<comment type="similarity">
    <text evidence="2">Belongs to the mitochondrion-specific ribosomal protein mS33 family.</text>
</comment>
<reference evidence="8" key="2">
    <citation type="submission" date="2025-09" db="UniProtKB">
        <authorList>
            <consortium name="Ensembl"/>
        </authorList>
    </citation>
    <scope>IDENTIFICATION</scope>
</reference>